<evidence type="ECO:0000313" key="2">
    <source>
        <dbReference type="EMBL" id="OAT69972.1"/>
    </source>
</evidence>
<evidence type="ECO:0000256" key="1">
    <source>
        <dbReference type="SAM" id="Phobius"/>
    </source>
</evidence>
<gene>
    <name evidence="2" type="ORF">AWB85_00760</name>
</gene>
<proteinExistence type="predicted"/>
<keyword evidence="1" id="KW-0812">Transmembrane</keyword>
<accession>A0A179VFP9</accession>
<organism evidence="2 3">
    <name type="scientific">Mycobacteroides immunogenum</name>
    <dbReference type="NCBI Taxonomy" id="83262"/>
    <lineage>
        <taxon>Bacteria</taxon>
        <taxon>Bacillati</taxon>
        <taxon>Actinomycetota</taxon>
        <taxon>Actinomycetes</taxon>
        <taxon>Mycobacteriales</taxon>
        <taxon>Mycobacteriaceae</taxon>
        <taxon>Mycobacteroides</taxon>
    </lineage>
</organism>
<feature type="transmembrane region" description="Helical" evidence="1">
    <location>
        <begin position="6"/>
        <end position="28"/>
    </location>
</feature>
<evidence type="ECO:0000313" key="3">
    <source>
        <dbReference type="Proteomes" id="UP000186919"/>
    </source>
</evidence>
<sequence>MVVLLAVLGVGAVVAVVGAFVMLAIWLVRTAQRNRHRRSAWLWSFASSRGWSFAESEPGLVRLSARAPFGVGHVRAATDVIRGAIDGVPFVSFTYTYRTGDSSENSEVTHTAMVTCIRTPPSPNMLLVTPEGALSGLMDAIGLSDLKLESEDFNRRFNIRTNNDRFAYDVLNPTTMHRMLTDRRFQLPMRFDNSNLFTWRWEALKPEWVEPHARYLIDVLRAVPDYAWDRR</sequence>
<protein>
    <recommendedName>
        <fullName evidence="4">DUF3137 domain-containing protein</fullName>
    </recommendedName>
</protein>
<dbReference type="RefSeq" id="WP_064627116.1">
    <property type="nucleotide sequence ID" value="NZ_LQYE01000001.1"/>
</dbReference>
<name>A0A179VFP9_9MYCO</name>
<evidence type="ECO:0008006" key="4">
    <source>
        <dbReference type="Google" id="ProtNLM"/>
    </source>
</evidence>
<keyword evidence="1" id="KW-1133">Transmembrane helix</keyword>
<dbReference type="AlphaFoldDB" id="A0A179VFP9"/>
<keyword evidence="1" id="KW-0472">Membrane</keyword>
<comment type="caution">
    <text evidence="2">The sequence shown here is derived from an EMBL/GenBank/DDBJ whole genome shotgun (WGS) entry which is preliminary data.</text>
</comment>
<dbReference type="Proteomes" id="UP000186919">
    <property type="component" value="Unassembled WGS sequence"/>
</dbReference>
<reference evidence="2 3" key="1">
    <citation type="submission" date="2016-01" db="EMBL/GenBank/DDBJ databases">
        <title>Mycobacterium immunogenum strain CD11_6 genome sequencing and assembly.</title>
        <authorList>
            <person name="Kaur G."/>
            <person name="Nair G.R."/>
            <person name="Mayilraj S."/>
        </authorList>
    </citation>
    <scope>NUCLEOTIDE SEQUENCE [LARGE SCALE GENOMIC DNA]</scope>
    <source>
        <strain evidence="2 3">CD11-6</strain>
    </source>
</reference>
<dbReference type="EMBL" id="LQYE01000001">
    <property type="protein sequence ID" value="OAT69972.1"/>
    <property type="molecule type" value="Genomic_DNA"/>
</dbReference>